<evidence type="ECO:0000256" key="7">
    <source>
        <dbReference type="PROSITE-ProRule" id="PRU00042"/>
    </source>
</evidence>
<dbReference type="OrthoDB" id="9439903at2759"/>
<dbReference type="SMART" id="SM00355">
    <property type="entry name" value="ZnF_C2H2"/>
    <property type="match status" value="2"/>
</dbReference>
<dbReference type="SUPFAM" id="SSF57667">
    <property type="entry name" value="beta-beta-alpha zinc fingers"/>
    <property type="match status" value="1"/>
</dbReference>
<keyword evidence="2" id="KW-0479">Metal-binding</keyword>
<evidence type="ECO:0000256" key="5">
    <source>
        <dbReference type="ARBA" id="ARBA00022833"/>
    </source>
</evidence>
<feature type="domain" description="C2H2-type" evidence="9">
    <location>
        <begin position="181"/>
        <end position="208"/>
    </location>
</feature>
<name>A0A6A5KMB5_9PLEO</name>
<feature type="region of interest" description="Disordered" evidence="8">
    <location>
        <begin position="1"/>
        <end position="94"/>
    </location>
</feature>
<evidence type="ECO:0000256" key="8">
    <source>
        <dbReference type="SAM" id="MobiDB-lite"/>
    </source>
</evidence>
<reference evidence="10" key="1">
    <citation type="submission" date="2020-01" db="EMBL/GenBank/DDBJ databases">
        <authorList>
            <consortium name="DOE Joint Genome Institute"/>
            <person name="Haridas S."/>
            <person name="Albert R."/>
            <person name="Binder M."/>
            <person name="Bloem J."/>
            <person name="Labutti K."/>
            <person name="Salamov A."/>
            <person name="Andreopoulos B."/>
            <person name="Baker S.E."/>
            <person name="Barry K."/>
            <person name="Bills G."/>
            <person name="Bluhm B.H."/>
            <person name="Cannon C."/>
            <person name="Castanera R."/>
            <person name="Culley D.E."/>
            <person name="Daum C."/>
            <person name="Ezra D."/>
            <person name="Gonzalez J.B."/>
            <person name="Henrissat B."/>
            <person name="Kuo A."/>
            <person name="Liang C."/>
            <person name="Lipzen A."/>
            <person name="Lutzoni F."/>
            <person name="Magnuson J."/>
            <person name="Mondo S."/>
            <person name="Nolan M."/>
            <person name="Ohm R."/>
            <person name="Pangilinan J."/>
            <person name="Park H.-J."/>
            <person name="Ramirez L."/>
            <person name="Alfaro M."/>
            <person name="Sun H."/>
            <person name="Tritt A."/>
            <person name="Yoshinaga Y."/>
            <person name="Zwiers L.-H."/>
            <person name="Turgeon B.G."/>
            <person name="Goodwin S.B."/>
            <person name="Spatafora J.W."/>
            <person name="Crous P.W."/>
            <person name="Grigoriev I.V."/>
        </authorList>
    </citation>
    <scope>NUCLEOTIDE SEQUENCE</scope>
    <source>
        <strain evidence="10">P77</strain>
    </source>
</reference>
<dbReference type="Proteomes" id="UP000800040">
    <property type="component" value="Unassembled WGS sequence"/>
</dbReference>
<feature type="compositionally biased region" description="Polar residues" evidence="8">
    <location>
        <begin position="305"/>
        <end position="322"/>
    </location>
</feature>
<accession>A0A6A5KMB5</accession>
<dbReference type="InterPro" id="IPR051059">
    <property type="entry name" value="VerF-like"/>
</dbReference>
<feature type="compositionally biased region" description="Low complexity" evidence="8">
    <location>
        <begin position="819"/>
        <end position="834"/>
    </location>
</feature>
<dbReference type="AlphaFoldDB" id="A0A6A5KMB5"/>
<dbReference type="PANTHER" id="PTHR40626:SF12">
    <property type="entry name" value="RFEC"/>
    <property type="match status" value="1"/>
</dbReference>
<keyword evidence="3" id="KW-0677">Repeat</keyword>
<feature type="region of interest" description="Disordered" evidence="8">
    <location>
        <begin position="297"/>
        <end position="409"/>
    </location>
</feature>
<proteinExistence type="predicted"/>
<feature type="compositionally biased region" description="Low complexity" evidence="8">
    <location>
        <begin position="145"/>
        <end position="154"/>
    </location>
</feature>
<keyword evidence="6" id="KW-0539">Nucleus</keyword>
<dbReference type="GO" id="GO:0000785">
    <property type="term" value="C:chromatin"/>
    <property type="evidence" value="ECO:0007669"/>
    <property type="project" value="TreeGrafter"/>
</dbReference>
<organism evidence="10 11">
    <name type="scientific">Decorospora gaudefroyi</name>
    <dbReference type="NCBI Taxonomy" id="184978"/>
    <lineage>
        <taxon>Eukaryota</taxon>
        <taxon>Fungi</taxon>
        <taxon>Dikarya</taxon>
        <taxon>Ascomycota</taxon>
        <taxon>Pezizomycotina</taxon>
        <taxon>Dothideomycetes</taxon>
        <taxon>Pleosporomycetidae</taxon>
        <taxon>Pleosporales</taxon>
        <taxon>Pleosporineae</taxon>
        <taxon>Pleosporaceae</taxon>
        <taxon>Decorospora</taxon>
    </lineage>
</organism>
<feature type="domain" description="C2H2-type" evidence="9">
    <location>
        <begin position="209"/>
        <end position="239"/>
    </location>
</feature>
<evidence type="ECO:0000313" key="11">
    <source>
        <dbReference type="Proteomes" id="UP000800040"/>
    </source>
</evidence>
<protein>
    <recommendedName>
        <fullName evidence="9">C2H2-type domain-containing protein</fullName>
    </recommendedName>
</protein>
<keyword evidence="5" id="KW-0862">Zinc</keyword>
<feature type="compositionally biased region" description="Pro residues" evidence="8">
    <location>
        <begin position="365"/>
        <end position="375"/>
    </location>
</feature>
<dbReference type="PROSITE" id="PS00028">
    <property type="entry name" value="ZINC_FINGER_C2H2_1"/>
    <property type="match status" value="1"/>
</dbReference>
<dbReference type="FunFam" id="3.30.160.60:FF:000100">
    <property type="entry name" value="Zinc finger 45-like"/>
    <property type="match status" value="1"/>
</dbReference>
<dbReference type="CDD" id="cd12148">
    <property type="entry name" value="fungal_TF_MHR"/>
    <property type="match status" value="1"/>
</dbReference>
<dbReference type="GO" id="GO:0000981">
    <property type="term" value="F:DNA-binding transcription factor activity, RNA polymerase II-specific"/>
    <property type="evidence" value="ECO:0007669"/>
    <property type="project" value="InterPro"/>
</dbReference>
<feature type="compositionally biased region" description="Polar residues" evidence="8">
    <location>
        <begin position="62"/>
        <end position="72"/>
    </location>
</feature>
<dbReference type="GO" id="GO:0006351">
    <property type="term" value="P:DNA-templated transcription"/>
    <property type="evidence" value="ECO:0007669"/>
    <property type="project" value="InterPro"/>
</dbReference>
<sequence>MDSADRFRQQGLSSYPSLGQPQYNGSQNQLPTLPPLQSGGQYTGLYGHNSNPHTPQPPHTPVTSAPNGSSTMPPLQHPPLRPLQPTPSSYLPMTSAYSQAPMLSTTAAHTNGHQLGHSPGMGLQHASMYSHPPVLPNQEPEPVHVVGQQGRRGVLPTHPGRPAPAAGKTPTPATKNAEGKYECPHCNKTYLHLKHLKRHLLRHTGERPYQCHLCKDTFSRSDILKRHFQKCSIRRGNPTGANHLQHAQQHLQKNRQPSNADQTSYLSHIGATSMSYADAGGYTMGLPQMPAMGSNGFGTDLPSLANHQSMSARTSRSNSLMRPNSGVEDSAHRRSMSAMDFNNARMNFNDYRPDGVSNGYAQPQQQPPQPQPQPPNASNGSDPSAHYSYDHASTNGSMAQNGMTVKSEAPDASSYGVATLPNVDGMTNGQDGSLWRNGPFNGDMNNSSTADDTSNDTLFGLYSHAPGLADASPMRDNWFIDQSTTNPLHNLAHSLLKFCFPTVPLLPRQHPGQAYAYEGLKNILTGDNVKDFLHEYRHYHSHWPLIHTATLDPFSANPGLVLAMCCVGAVYSDKLGPTQVRWLMERVREYVLISSHVYELAQTHQMADLDHQMAATTEEVQALVLLHSLFIWHGQQQQRQQVRDEVRVLANVTRCAGLFQPLSRNNPNASALHQSGPVTGNEVNNWNWSSWIENEKRARLTAFIFLIDASSTIFFNTQPRFDANKITVPLPADDAAWEARTSEDCANALGLRGASAQASNESGSRRAKQLAMSEALCVLNGACPGRIPERATNVFGKFILIHAIHTQIYRIQRQLLQRTSPSGTSTPQSQGGSPVTLPNGVNEQVQNQLRSTVGALALWKTCWDTDVAVQFTQNQRRRGFCRDGIHFYFLAQAFLRQSRPEDWAAPPDVRCRHIFHLLKQIRPYVASDSAQKGIEIGSMISIADDYAITDLTLNMKRLFTPLDEL</sequence>
<dbReference type="Gene3D" id="3.30.160.60">
    <property type="entry name" value="Classic Zinc Finger"/>
    <property type="match status" value="2"/>
</dbReference>
<gene>
    <name evidence="10" type="ORF">BDW02DRAFT_585942</name>
</gene>
<dbReference type="GO" id="GO:0000978">
    <property type="term" value="F:RNA polymerase II cis-regulatory region sequence-specific DNA binding"/>
    <property type="evidence" value="ECO:0007669"/>
    <property type="project" value="InterPro"/>
</dbReference>
<evidence type="ECO:0000256" key="2">
    <source>
        <dbReference type="ARBA" id="ARBA00022723"/>
    </source>
</evidence>
<feature type="compositionally biased region" description="Pro residues" evidence="8">
    <location>
        <begin position="75"/>
        <end position="85"/>
    </location>
</feature>
<dbReference type="InterPro" id="IPR013087">
    <property type="entry name" value="Znf_C2H2_type"/>
</dbReference>
<feature type="region of interest" description="Disordered" evidence="8">
    <location>
        <begin position="235"/>
        <end position="262"/>
    </location>
</feature>
<dbReference type="GO" id="GO:0005634">
    <property type="term" value="C:nucleus"/>
    <property type="evidence" value="ECO:0007669"/>
    <property type="project" value="UniProtKB-SubCell"/>
</dbReference>
<evidence type="ECO:0000256" key="1">
    <source>
        <dbReference type="ARBA" id="ARBA00004123"/>
    </source>
</evidence>
<evidence type="ECO:0000256" key="3">
    <source>
        <dbReference type="ARBA" id="ARBA00022737"/>
    </source>
</evidence>
<evidence type="ECO:0000313" key="10">
    <source>
        <dbReference type="EMBL" id="KAF1838258.1"/>
    </source>
</evidence>
<dbReference type="PROSITE" id="PS50157">
    <property type="entry name" value="ZINC_FINGER_C2H2_2"/>
    <property type="match status" value="2"/>
</dbReference>
<dbReference type="PANTHER" id="PTHR40626">
    <property type="entry name" value="MIP31509P"/>
    <property type="match status" value="1"/>
</dbReference>
<keyword evidence="4 7" id="KW-0863">Zinc-finger</keyword>
<dbReference type="InterPro" id="IPR007219">
    <property type="entry name" value="XnlR_reg_dom"/>
</dbReference>
<evidence type="ECO:0000256" key="4">
    <source>
        <dbReference type="ARBA" id="ARBA00022771"/>
    </source>
</evidence>
<dbReference type="Pfam" id="PF04082">
    <property type="entry name" value="Fungal_trans"/>
    <property type="match status" value="1"/>
</dbReference>
<evidence type="ECO:0000259" key="9">
    <source>
        <dbReference type="PROSITE" id="PS50157"/>
    </source>
</evidence>
<evidence type="ECO:0000256" key="6">
    <source>
        <dbReference type="ARBA" id="ARBA00023242"/>
    </source>
</evidence>
<dbReference type="GO" id="GO:0008270">
    <property type="term" value="F:zinc ion binding"/>
    <property type="evidence" value="ECO:0007669"/>
    <property type="project" value="UniProtKB-KW"/>
</dbReference>
<dbReference type="EMBL" id="ML975253">
    <property type="protein sequence ID" value="KAF1838258.1"/>
    <property type="molecule type" value="Genomic_DNA"/>
</dbReference>
<feature type="compositionally biased region" description="Polar residues" evidence="8">
    <location>
        <begin position="391"/>
        <end position="404"/>
    </location>
</feature>
<comment type="subcellular location">
    <subcellularLocation>
        <location evidence="1">Nucleus</location>
    </subcellularLocation>
</comment>
<feature type="region of interest" description="Disordered" evidence="8">
    <location>
        <begin position="109"/>
        <end position="178"/>
    </location>
</feature>
<keyword evidence="11" id="KW-1185">Reference proteome</keyword>
<dbReference type="InterPro" id="IPR036236">
    <property type="entry name" value="Znf_C2H2_sf"/>
</dbReference>
<feature type="compositionally biased region" description="Low complexity" evidence="8">
    <location>
        <begin position="163"/>
        <end position="176"/>
    </location>
</feature>
<feature type="compositionally biased region" description="Polar residues" evidence="8">
    <location>
        <begin position="10"/>
        <end position="31"/>
    </location>
</feature>
<feature type="region of interest" description="Disordered" evidence="8">
    <location>
        <begin position="819"/>
        <end position="840"/>
    </location>
</feature>